<evidence type="ECO:0000313" key="15">
    <source>
        <dbReference type="Proteomes" id="UP000011700"/>
    </source>
</evidence>
<dbReference type="InterPro" id="IPR036640">
    <property type="entry name" value="ABC1_TM_sf"/>
</dbReference>
<evidence type="ECO:0000313" key="14">
    <source>
        <dbReference type="EMBL" id="EMD99551.1"/>
    </source>
</evidence>
<protein>
    <submittedName>
        <fullName evidence="14">Transport protein MsbA</fullName>
    </submittedName>
</protein>
<dbReference type="InterPro" id="IPR007016">
    <property type="entry name" value="O-antigen_ligase-rel_domated"/>
</dbReference>
<feature type="transmembrane region" description="Helical" evidence="11">
    <location>
        <begin position="83"/>
        <end position="105"/>
    </location>
</feature>
<dbReference type="GO" id="GO:0005886">
    <property type="term" value="C:plasma membrane"/>
    <property type="evidence" value="ECO:0007669"/>
    <property type="project" value="UniProtKB-SubCell"/>
</dbReference>
<evidence type="ECO:0000256" key="8">
    <source>
        <dbReference type="ARBA" id="ARBA00022989"/>
    </source>
</evidence>
<dbReference type="Gene3D" id="3.40.50.300">
    <property type="entry name" value="P-loop containing nucleotide triphosphate hydrolases"/>
    <property type="match status" value="1"/>
</dbReference>
<reference evidence="14 15" key="1">
    <citation type="journal article" date="2013" name="Genome Announc.">
        <title>Draft Genome of Pseudomonas stutzeri Strain NF13, a Nitrogen Fixer Isolated from the Galapagos Rift Hydrothermal Vent.</title>
        <authorList>
            <person name="Pena A."/>
            <person name="Busquets A."/>
            <person name="Gomila M."/>
            <person name="Mayol J."/>
            <person name="Bosch R."/>
            <person name="Nogales B."/>
            <person name="Garcia-Valdes E."/>
            <person name="Bennasar A."/>
            <person name="Lalucat J."/>
        </authorList>
    </citation>
    <scope>NUCLEOTIDE SEQUENCE [LARGE SCALE GENOMIC DNA]</scope>
    <source>
        <strain evidence="14 15">NF13</strain>
    </source>
</reference>
<feature type="transmembrane region" description="Helical" evidence="11">
    <location>
        <begin position="377"/>
        <end position="399"/>
    </location>
</feature>
<keyword evidence="3" id="KW-1003">Cell membrane</keyword>
<feature type="transmembrane region" description="Helical" evidence="11">
    <location>
        <begin position="60"/>
        <end position="77"/>
    </location>
</feature>
<dbReference type="PANTHER" id="PTHR43394:SF1">
    <property type="entry name" value="ATP-BINDING CASSETTE SUB-FAMILY B MEMBER 10, MITOCHONDRIAL"/>
    <property type="match status" value="1"/>
</dbReference>
<dbReference type="InterPro" id="IPR017871">
    <property type="entry name" value="ABC_transporter-like_CS"/>
</dbReference>
<feature type="transmembrane region" description="Helical" evidence="11">
    <location>
        <begin position="293"/>
        <end position="314"/>
    </location>
</feature>
<dbReference type="PANTHER" id="PTHR43394">
    <property type="entry name" value="ATP-DEPENDENT PERMEASE MDL1, MITOCHONDRIAL"/>
    <property type="match status" value="1"/>
</dbReference>
<dbReference type="InterPro" id="IPR039421">
    <property type="entry name" value="Type_1_exporter"/>
</dbReference>
<evidence type="ECO:0000259" key="12">
    <source>
        <dbReference type="PROSITE" id="PS50893"/>
    </source>
</evidence>
<keyword evidence="8 11" id="KW-1133">Transmembrane helix</keyword>
<evidence type="ECO:0000256" key="4">
    <source>
        <dbReference type="ARBA" id="ARBA00022692"/>
    </source>
</evidence>
<evidence type="ECO:0000256" key="5">
    <source>
        <dbReference type="ARBA" id="ARBA00022741"/>
    </source>
</evidence>
<keyword evidence="10 11" id="KW-0472">Membrane</keyword>
<dbReference type="InterPro" id="IPR003593">
    <property type="entry name" value="AAA+_ATPase"/>
</dbReference>
<dbReference type="PROSITE" id="PS50929">
    <property type="entry name" value="ABC_TM1F"/>
    <property type="match status" value="1"/>
</dbReference>
<accession>M2V148</accession>
<comment type="subcellular location">
    <subcellularLocation>
        <location evidence="1">Cell membrane</location>
        <topology evidence="1">Multi-pass membrane protein</topology>
    </subcellularLocation>
</comment>
<dbReference type="GO" id="GO:0005524">
    <property type="term" value="F:ATP binding"/>
    <property type="evidence" value="ECO:0007669"/>
    <property type="project" value="UniProtKB-KW"/>
</dbReference>
<dbReference type="SUPFAM" id="SSF52540">
    <property type="entry name" value="P-loop containing nucleoside triphosphate hydrolases"/>
    <property type="match status" value="1"/>
</dbReference>
<dbReference type="InterPro" id="IPR011527">
    <property type="entry name" value="ABC1_TM_dom"/>
</dbReference>
<dbReference type="NCBIfam" id="TIGR02203">
    <property type="entry name" value="MsbA_lipidA"/>
    <property type="match status" value="1"/>
</dbReference>
<dbReference type="SMART" id="SM00382">
    <property type="entry name" value="AAA"/>
    <property type="match status" value="1"/>
</dbReference>
<feature type="transmembrane region" description="Helical" evidence="11">
    <location>
        <begin position="28"/>
        <end position="48"/>
    </location>
</feature>
<organism evidence="14 15">
    <name type="scientific">Stutzerimonas stutzeri NF13</name>
    <dbReference type="NCBI Taxonomy" id="1212548"/>
    <lineage>
        <taxon>Bacteria</taxon>
        <taxon>Pseudomonadati</taxon>
        <taxon>Pseudomonadota</taxon>
        <taxon>Gammaproteobacteria</taxon>
        <taxon>Pseudomonadales</taxon>
        <taxon>Pseudomonadaceae</taxon>
        <taxon>Stutzerimonas</taxon>
    </lineage>
</organism>
<feature type="transmembrane region" description="Helical" evidence="11">
    <location>
        <begin position="117"/>
        <end position="139"/>
    </location>
</feature>
<dbReference type="EMBL" id="AOBS01000056">
    <property type="protein sequence ID" value="EMD99551.1"/>
    <property type="molecule type" value="Genomic_DNA"/>
</dbReference>
<dbReference type="PATRIC" id="fig|1212548.4.peg.2740"/>
<evidence type="ECO:0000256" key="1">
    <source>
        <dbReference type="ARBA" id="ARBA00004651"/>
    </source>
</evidence>
<feature type="transmembrane region" description="Helical" evidence="11">
    <location>
        <begin position="169"/>
        <end position="185"/>
    </location>
</feature>
<keyword evidence="4 11" id="KW-0812">Transmembrane</keyword>
<dbReference type="AlphaFoldDB" id="M2V148"/>
<evidence type="ECO:0000256" key="2">
    <source>
        <dbReference type="ARBA" id="ARBA00022448"/>
    </source>
</evidence>
<dbReference type="FunFam" id="3.40.50.300:FF:000140">
    <property type="entry name" value="Lipid A export ATP-binding/permease protein MsbA"/>
    <property type="match status" value="1"/>
</dbReference>
<dbReference type="CDD" id="cd03251">
    <property type="entry name" value="ABCC_MsbA"/>
    <property type="match status" value="1"/>
</dbReference>
<name>M2V148_STUST</name>
<dbReference type="PROSITE" id="PS00211">
    <property type="entry name" value="ABC_TRANSPORTER_1"/>
    <property type="match status" value="1"/>
</dbReference>
<dbReference type="Pfam" id="PF00664">
    <property type="entry name" value="ABC_membrane"/>
    <property type="match status" value="1"/>
</dbReference>
<feature type="transmembrane region" description="Helical" evidence="11">
    <location>
        <begin position="628"/>
        <end position="651"/>
    </location>
</feature>
<evidence type="ECO:0000256" key="3">
    <source>
        <dbReference type="ARBA" id="ARBA00022475"/>
    </source>
</evidence>
<sequence>MIVFFWLPAMWACWSCRTVLLDLWRKEKSLLTALVALVAWAAVSSFWSAAEEPAREVKRLIYVVLFLLGLVCLMRQPRRVVSVLQWAGLGLALAALVALVQRYGIEAKPWAWRMQGYGLLDHPIIGGYVFGIALIWWFCLPPSRAMLRIVWALGLLALFTFVVMTQSRGVWVALLATILLMPAWRSGRADLFVAFLLLVVAALGYWLFGSYVVARGTSYRPEIFAASLAMIGDRPWLGLGLGSDYQVGALGRIFDHTHNLFTHAAVELGLPGLILWLAVWLRCFVIAVRERATVLGGALLGMWFFSTFALLFDGANLWDSPRPEWFLTWLPVGLALGAGAASSLCYHPRPLTDRLHSPMSGPRKADTTSSLSIYLRLLRYVVPYWSLFAISILGFLLFASTQPMLGYILKFFVDGLNNPDASFFAQVPHLNELEWLAGLKLLQAVPLLIVVIALLQGVGSFLGNYFLARVSLGLVHDLRVALFNNLLTLPNRYFDSHNSGHLISRITYNVTMVTGAATDAIKVVVREGMTVIFLFATLLWMNWKLTLVMVAILPVIGVMVSSASKKFRKQSKKIQVAMGDVTHVASETIQGYRVVRSFGGEAYEQARFLGASQDNTGKQLRMVKTNAVYTPTLQLVIYSAMAVLMFLVLYMRGDASAGDLVAYITLAGLLPKPIRQLSEVSSTIQKGVSGAESIFEQLDEASEVDGGTLERERVAGRLEINGLSFVYPGTDKQVLHDISFNVEPGQMVALVGRSGSGKSTLANLIPRFYHHDQGQILLDGVDIEDYTLRNLRRHIALVTQQVTLFNDTVANNIAYGDLAGAPLENIQRAARDAYADEFIQQMPQGYQTLVGENGVLLSGGQRQRLAIARALLKNAPVLILDEATSALDTESERHIQSALDHAMSGRTTLVIAHRLSTIEKADLILVMEQGRIVERGNHAQLLAANGAYARLHEKQFKDDEPA</sequence>
<dbReference type="GO" id="GO:0034040">
    <property type="term" value="F:ATPase-coupled lipid transmembrane transporter activity"/>
    <property type="evidence" value="ECO:0007669"/>
    <property type="project" value="InterPro"/>
</dbReference>
<dbReference type="Pfam" id="PF00005">
    <property type="entry name" value="ABC_tran"/>
    <property type="match status" value="1"/>
</dbReference>
<proteinExistence type="predicted"/>
<comment type="caution">
    <text evidence="14">The sequence shown here is derived from an EMBL/GenBank/DDBJ whole genome shotgun (WGS) entry which is preliminary data.</text>
</comment>
<dbReference type="eggNOG" id="COG1132">
    <property type="taxonomic scope" value="Bacteria"/>
</dbReference>
<dbReference type="Gene3D" id="1.20.1560.10">
    <property type="entry name" value="ABC transporter type 1, transmembrane domain"/>
    <property type="match status" value="1"/>
</dbReference>
<keyword evidence="9" id="KW-0445">Lipid transport</keyword>
<dbReference type="InterPro" id="IPR011917">
    <property type="entry name" value="ABC_transpr_lipidA"/>
</dbReference>
<dbReference type="SUPFAM" id="SSF90123">
    <property type="entry name" value="ABC transporter transmembrane region"/>
    <property type="match status" value="1"/>
</dbReference>
<feature type="transmembrane region" description="Helical" evidence="11">
    <location>
        <begin position="145"/>
        <end position="162"/>
    </location>
</feature>
<evidence type="ECO:0000256" key="6">
    <source>
        <dbReference type="ARBA" id="ARBA00022840"/>
    </source>
</evidence>
<evidence type="ECO:0000256" key="9">
    <source>
        <dbReference type="ARBA" id="ARBA00023055"/>
    </source>
</evidence>
<feature type="transmembrane region" description="Helical" evidence="11">
    <location>
        <begin position="547"/>
        <end position="564"/>
    </location>
</feature>
<dbReference type="Pfam" id="PF04932">
    <property type="entry name" value="Wzy_C"/>
    <property type="match status" value="1"/>
</dbReference>
<dbReference type="PROSITE" id="PS50893">
    <property type="entry name" value="ABC_TRANSPORTER_2"/>
    <property type="match status" value="1"/>
</dbReference>
<feature type="domain" description="ABC transmembrane type-1" evidence="13">
    <location>
        <begin position="389"/>
        <end position="686"/>
    </location>
</feature>
<dbReference type="InterPro" id="IPR003439">
    <property type="entry name" value="ABC_transporter-like_ATP-bd"/>
</dbReference>
<keyword evidence="7" id="KW-1278">Translocase</keyword>
<dbReference type="InterPro" id="IPR027417">
    <property type="entry name" value="P-loop_NTPase"/>
</dbReference>
<dbReference type="GO" id="GO:0016887">
    <property type="term" value="F:ATP hydrolysis activity"/>
    <property type="evidence" value="ECO:0007669"/>
    <property type="project" value="InterPro"/>
</dbReference>
<evidence type="ECO:0000256" key="7">
    <source>
        <dbReference type="ARBA" id="ARBA00022967"/>
    </source>
</evidence>
<keyword evidence="6" id="KW-0067">ATP-binding</keyword>
<keyword evidence="5" id="KW-0547">Nucleotide-binding</keyword>
<feature type="transmembrane region" description="Helical" evidence="11">
    <location>
        <begin position="191"/>
        <end position="214"/>
    </location>
</feature>
<feature type="domain" description="ABC transporter" evidence="12">
    <location>
        <begin position="718"/>
        <end position="954"/>
    </location>
</feature>
<feature type="transmembrane region" description="Helical" evidence="11">
    <location>
        <begin position="523"/>
        <end position="541"/>
    </location>
</feature>
<dbReference type="CDD" id="cd18552">
    <property type="entry name" value="ABC_6TM_MsbA_like"/>
    <property type="match status" value="1"/>
</dbReference>
<dbReference type="GO" id="GO:0015421">
    <property type="term" value="F:ABC-type oligopeptide transporter activity"/>
    <property type="evidence" value="ECO:0007669"/>
    <property type="project" value="TreeGrafter"/>
</dbReference>
<feature type="transmembrane region" description="Helical" evidence="11">
    <location>
        <begin position="444"/>
        <end position="467"/>
    </location>
</feature>
<keyword evidence="2" id="KW-0813">Transport</keyword>
<evidence type="ECO:0000256" key="10">
    <source>
        <dbReference type="ARBA" id="ARBA00023136"/>
    </source>
</evidence>
<evidence type="ECO:0000256" key="11">
    <source>
        <dbReference type="SAM" id="Phobius"/>
    </source>
</evidence>
<feature type="transmembrane region" description="Helical" evidence="11">
    <location>
        <begin position="260"/>
        <end position="281"/>
    </location>
</feature>
<evidence type="ECO:0000259" key="13">
    <source>
        <dbReference type="PROSITE" id="PS50929"/>
    </source>
</evidence>
<dbReference type="Proteomes" id="UP000011700">
    <property type="component" value="Unassembled WGS sequence"/>
</dbReference>
<gene>
    <name evidence="14" type="ORF">B381_13976</name>
</gene>
<feature type="transmembrane region" description="Helical" evidence="11">
    <location>
        <begin position="326"/>
        <end position="346"/>
    </location>
</feature>